<dbReference type="Proteomes" id="UP000008854">
    <property type="component" value="Unassembled WGS sequence"/>
</dbReference>
<reference evidence="2" key="1">
    <citation type="journal article" date="2012" name="PLoS Negl. Trop. Dis.">
        <title>A systematically improved high quality genome and transcriptome of the human blood fluke Schistosoma mansoni.</title>
        <authorList>
            <person name="Protasio A.V."/>
            <person name="Tsai I.J."/>
            <person name="Babbage A."/>
            <person name="Nichol S."/>
            <person name="Hunt M."/>
            <person name="Aslett M.A."/>
            <person name="De Silva N."/>
            <person name="Velarde G.S."/>
            <person name="Anderson T.J."/>
            <person name="Clark R.C."/>
            <person name="Davidson C."/>
            <person name="Dillon G.P."/>
            <person name="Holroyd N.E."/>
            <person name="LoVerde P.T."/>
            <person name="Lloyd C."/>
            <person name="McQuillan J."/>
            <person name="Oliveira G."/>
            <person name="Otto T.D."/>
            <person name="Parker-Manuel S.J."/>
            <person name="Quail M.A."/>
            <person name="Wilson R.A."/>
            <person name="Zerlotini A."/>
            <person name="Dunne D.W."/>
            <person name="Berriman M."/>
        </authorList>
    </citation>
    <scope>NUCLEOTIDE SEQUENCE [LARGE SCALE GENOMIC DNA]</scope>
    <source>
        <strain evidence="2">Puerto Rican</strain>
    </source>
</reference>
<evidence type="ECO:0000256" key="1">
    <source>
        <dbReference type="SAM" id="SignalP"/>
    </source>
</evidence>
<name>A0A5K4F2U8_SCHMA</name>
<feature type="chain" id="PRO_5024306690" evidence="1">
    <location>
        <begin position="20"/>
        <end position="69"/>
    </location>
</feature>
<keyword evidence="2" id="KW-1185">Reference proteome</keyword>
<dbReference type="WBParaSite" id="Smp_308760.1">
    <property type="protein sequence ID" value="Smp_308760.1"/>
    <property type="gene ID" value="Smp_308760"/>
</dbReference>
<accession>A0A5K4F2U8</accession>
<organism evidence="2 3">
    <name type="scientific">Schistosoma mansoni</name>
    <name type="common">Blood fluke</name>
    <dbReference type="NCBI Taxonomy" id="6183"/>
    <lineage>
        <taxon>Eukaryota</taxon>
        <taxon>Metazoa</taxon>
        <taxon>Spiralia</taxon>
        <taxon>Lophotrochozoa</taxon>
        <taxon>Platyhelminthes</taxon>
        <taxon>Trematoda</taxon>
        <taxon>Digenea</taxon>
        <taxon>Strigeidida</taxon>
        <taxon>Schistosomatoidea</taxon>
        <taxon>Schistosomatidae</taxon>
        <taxon>Schistosoma</taxon>
    </lineage>
</organism>
<protein>
    <submittedName>
        <fullName evidence="3">Uncharacterized protein</fullName>
    </submittedName>
</protein>
<dbReference type="InParanoid" id="A0A5K4F2U8"/>
<evidence type="ECO:0000313" key="2">
    <source>
        <dbReference type="Proteomes" id="UP000008854"/>
    </source>
</evidence>
<proteinExistence type="predicted"/>
<reference evidence="3" key="2">
    <citation type="submission" date="2019-11" db="UniProtKB">
        <authorList>
            <consortium name="WormBaseParasite"/>
        </authorList>
    </citation>
    <scope>IDENTIFICATION</scope>
    <source>
        <strain evidence="3">Puerto Rican</strain>
    </source>
</reference>
<dbReference type="AlphaFoldDB" id="A0A5K4F2U8"/>
<keyword evidence="1" id="KW-0732">Signal</keyword>
<feature type="signal peptide" evidence="1">
    <location>
        <begin position="1"/>
        <end position="19"/>
    </location>
</feature>
<sequence length="69" mass="8151">MHIQYLFVIFLITLDAISSQGHHGPSEEELQKFEEIKATKEFQKAKEKVIDSLSDRIDKFVLEQFRKNQ</sequence>
<evidence type="ECO:0000313" key="3">
    <source>
        <dbReference type="WBParaSite" id="Smp_308760.1"/>
    </source>
</evidence>